<evidence type="ECO:0000313" key="4">
    <source>
        <dbReference type="RefSeq" id="XP_022089382.1"/>
    </source>
</evidence>
<dbReference type="SUPFAM" id="SSF52954">
    <property type="entry name" value="Class II aaRS ABD-related"/>
    <property type="match status" value="1"/>
</dbReference>
<accession>A0A8B7Y833</accession>
<evidence type="ECO:0000259" key="1">
    <source>
        <dbReference type="Pfam" id="PF03129"/>
    </source>
</evidence>
<evidence type="ECO:0000313" key="2">
    <source>
        <dbReference type="Proteomes" id="UP000694845"/>
    </source>
</evidence>
<protein>
    <submittedName>
        <fullName evidence="3 4">DNA polymerase subunit gamma-2, mitochondrial-like isoform X1</fullName>
    </submittedName>
</protein>
<dbReference type="SUPFAM" id="SSF55681">
    <property type="entry name" value="Class II aaRS and biotin synthetases"/>
    <property type="match status" value="1"/>
</dbReference>
<dbReference type="Proteomes" id="UP000694845">
    <property type="component" value="Unplaced"/>
</dbReference>
<dbReference type="PANTHER" id="PTHR10745:SF8">
    <property type="entry name" value="DNA POLYMERASE SUBUNIT GAMMA-2, MITOCHONDRIAL"/>
    <property type="match status" value="1"/>
</dbReference>
<dbReference type="Gene3D" id="3.40.50.800">
    <property type="entry name" value="Anticodon-binding domain"/>
    <property type="match status" value="1"/>
</dbReference>
<keyword evidence="2" id="KW-1185">Reference proteome</keyword>
<dbReference type="InterPro" id="IPR004154">
    <property type="entry name" value="Anticodon-bd"/>
</dbReference>
<feature type="domain" description="Anticodon-binding" evidence="1">
    <location>
        <begin position="336"/>
        <end position="428"/>
    </location>
</feature>
<dbReference type="Gene3D" id="3.30.930.10">
    <property type="entry name" value="Bira Bifunctional Protein, Domain 2"/>
    <property type="match status" value="1"/>
</dbReference>
<organism evidence="2 5">
    <name type="scientific">Acanthaster planci</name>
    <name type="common">Crown-of-thorns starfish</name>
    <dbReference type="NCBI Taxonomy" id="133434"/>
    <lineage>
        <taxon>Eukaryota</taxon>
        <taxon>Metazoa</taxon>
        <taxon>Echinodermata</taxon>
        <taxon>Eleutherozoa</taxon>
        <taxon>Asterozoa</taxon>
        <taxon>Asteroidea</taxon>
        <taxon>Valvatacea</taxon>
        <taxon>Valvatida</taxon>
        <taxon>Acanthasteridae</taxon>
        <taxon>Acanthaster</taxon>
    </lineage>
</organism>
<dbReference type="OrthoDB" id="57698at2759"/>
<dbReference type="PANTHER" id="PTHR10745">
    <property type="entry name" value="GLYCYL-TRNA SYNTHETASE/DNA POLYMERASE SUBUNIT GAMMA-2"/>
    <property type="match status" value="1"/>
</dbReference>
<reference evidence="3 4" key="1">
    <citation type="submission" date="2025-04" db="UniProtKB">
        <authorList>
            <consortium name="RefSeq"/>
        </authorList>
    </citation>
    <scope>IDENTIFICATION</scope>
</reference>
<dbReference type="KEGG" id="aplc:110978582"/>
<dbReference type="AlphaFoldDB" id="A0A8B7Y833"/>
<gene>
    <name evidence="3 4 5" type="primary">LOC110978582</name>
</gene>
<dbReference type="CTD" id="11232"/>
<proteinExistence type="predicted"/>
<name>A0A8B7Y833_ACAPL</name>
<dbReference type="InterPro" id="IPR045864">
    <property type="entry name" value="aa-tRNA-synth_II/BPL/LPL"/>
</dbReference>
<sequence>MCKEVGKLQKLIGLCSRYGYLHPSGVRGCYDYGPLGTMLRRNIQNEWWTSMVSSQEDMFGLETSQLQTTIFRNANYTDDLSTNSNDHHRLFVVPSTNRAQALLPADEENEGAEIGTTSKHRVQRKMDRTLRDSLSYGSLAQYHNTLQLVNRRLPFGHAQIGKCFKQTNLSDQLADENEDRYIFNVPEFTQMMVQFFCSPRTADRWMIDWQRDRLQWWRKFSGAPSSFQMSETKQSDLLRTTNIQFQFPWGMETIERISNRGSSELEIPQREKGQDMHGRDGRKSVLPQVIEMVCGLERGILALLLDSYQEKEKIYTKAQINQRQVLRLHVRLAPIKVAVLPIKGTKEIVEVCDYLAKELRKQNISCHRVNELSPAIGHNVSRFDEMGIPFVVLLSENTLKTGMVRLRHRDTTVMQQLHITEVRETFQNHLEAS</sequence>
<dbReference type="GO" id="GO:0006264">
    <property type="term" value="P:mitochondrial DNA replication"/>
    <property type="evidence" value="ECO:0007669"/>
    <property type="project" value="TreeGrafter"/>
</dbReference>
<dbReference type="InterPro" id="IPR036621">
    <property type="entry name" value="Anticodon-bd_dom_sf"/>
</dbReference>
<dbReference type="RefSeq" id="XP_022089381.1">
    <property type="nucleotide sequence ID" value="XM_022233689.1"/>
</dbReference>
<dbReference type="InterPro" id="IPR027031">
    <property type="entry name" value="Gly-tRNA_synthase/POLG2"/>
</dbReference>
<dbReference type="GeneID" id="110978582"/>
<dbReference type="RefSeq" id="XP_022089383.1">
    <property type="nucleotide sequence ID" value="XM_022233691.1"/>
</dbReference>
<evidence type="ECO:0000313" key="5">
    <source>
        <dbReference type="RefSeq" id="XP_022089383.1"/>
    </source>
</evidence>
<dbReference type="Pfam" id="PF03129">
    <property type="entry name" value="HGTP_anticodon"/>
    <property type="match status" value="1"/>
</dbReference>
<dbReference type="RefSeq" id="XP_022089382.1">
    <property type="nucleotide sequence ID" value="XM_022233690.1"/>
</dbReference>
<evidence type="ECO:0000313" key="3">
    <source>
        <dbReference type="RefSeq" id="XP_022089381.1"/>
    </source>
</evidence>
<dbReference type="PRINTS" id="PR01043">
    <property type="entry name" value="TRNASYNTHGLY"/>
</dbReference>
<dbReference type="OMA" id="WGQEVLE"/>
<dbReference type="GO" id="GO:0005739">
    <property type="term" value="C:mitochondrion"/>
    <property type="evidence" value="ECO:0007669"/>
    <property type="project" value="TreeGrafter"/>
</dbReference>